<dbReference type="EC" id="6.3.2.4" evidence="6 22"/>
<evidence type="ECO:0000256" key="22">
    <source>
        <dbReference type="HAMAP-Rule" id="MF_00047"/>
    </source>
</evidence>
<keyword evidence="16 22" id="KW-0961">Cell wall biogenesis/degradation</keyword>
<dbReference type="SUPFAM" id="SSF52440">
    <property type="entry name" value="PreATP-grasp domain"/>
    <property type="match status" value="1"/>
</dbReference>
<dbReference type="PANTHER" id="PTHR23132:SF25">
    <property type="entry name" value="D-ALANINE--D-ALANINE LIGASE A"/>
    <property type="match status" value="1"/>
</dbReference>
<sequence>MKKKIGLLFGGKSAEHEVSLQSAKNVMEAIDPSKYDVVLIGIDKSGKWHLNDASHFLLNSEDPKLIALNKTNKGIAVVPGETENQLVNTEGMEALGQLDVIFPILHGTLGEDGSVQGMLRMANIPFVGSNVLGSAISMDKDIAKRLLRDAGLKVANSYTYTRTRASKSSISFDEIKQQLNLPLFIKPANQGSSVGVSKVHTQEEFEKGIESAFNYDHKILIEEAIQGREIECSVLGNENPIASIPGEIVATADFYSYEAKYIDENGAALEIPAKLSEDVTKQIQEVAIKAFKALNCEGMARVDVFLTKNNEIIINEINTIPGFTKISMYPKLWELSGIPYSQLIDELINLALERHQRDSFLNSSFESK</sequence>
<dbReference type="PANTHER" id="PTHR23132">
    <property type="entry name" value="D-ALANINE--D-ALANINE LIGASE"/>
    <property type="match status" value="1"/>
</dbReference>
<comment type="cofactor">
    <cofactor evidence="25">
        <name>Mg(2+)</name>
        <dbReference type="ChEBI" id="CHEBI:18420"/>
    </cofactor>
    <cofactor evidence="25">
        <name>Mn(2+)</name>
        <dbReference type="ChEBI" id="CHEBI:29035"/>
    </cofactor>
    <text evidence="25">Binds 2 magnesium or manganese ions per subunit.</text>
</comment>
<accession>A0A9X0YVP5</accession>
<dbReference type="NCBIfam" id="NF002525">
    <property type="entry name" value="PRK01966.1-1"/>
    <property type="match status" value="1"/>
</dbReference>
<evidence type="ECO:0000256" key="23">
    <source>
        <dbReference type="PIRSR" id="PIRSR039102-1"/>
    </source>
</evidence>
<evidence type="ECO:0000256" key="14">
    <source>
        <dbReference type="ARBA" id="ARBA00022984"/>
    </source>
</evidence>
<feature type="active site" evidence="23">
    <location>
        <position position="192"/>
    </location>
</feature>
<keyword evidence="29" id="KW-1185">Reference proteome</keyword>
<evidence type="ECO:0000256" key="9">
    <source>
        <dbReference type="ARBA" id="ARBA00022723"/>
    </source>
</evidence>
<dbReference type="InterPro" id="IPR000291">
    <property type="entry name" value="D-Ala_lig_Van_CS"/>
</dbReference>
<comment type="function">
    <text evidence="2 22">Cell wall formation.</text>
</comment>
<dbReference type="GO" id="GO:0005524">
    <property type="term" value="F:ATP binding"/>
    <property type="evidence" value="ECO:0007669"/>
    <property type="project" value="UniProtKB-UniRule"/>
</dbReference>
<keyword evidence="8 22" id="KW-0436">Ligase</keyword>
<organism evidence="28 29">
    <name type="scientific">Oceanobacillus polygoni</name>
    <dbReference type="NCBI Taxonomy" id="1235259"/>
    <lineage>
        <taxon>Bacteria</taxon>
        <taxon>Bacillati</taxon>
        <taxon>Bacillota</taxon>
        <taxon>Bacilli</taxon>
        <taxon>Bacillales</taxon>
        <taxon>Bacillaceae</taxon>
        <taxon>Oceanobacillus</taxon>
    </lineage>
</organism>
<evidence type="ECO:0000256" key="13">
    <source>
        <dbReference type="ARBA" id="ARBA00022960"/>
    </source>
</evidence>
<evidence type="ECO:0000256" key="11">
    <source>
        <dbReference type="ARBA" id="ARBA00022840"/>
    </source>
</evidence>
<dbReference type="InterPro" id="IPR013815">
    <property type="entry name" value="ATP_grasp_subdomain_1"/>
</dbReference>
<keyword evidence="15 25" id="KW-0464">Manganese</keyword>
<dbReference type="GO" id="GO:0046872">
    <property type="term" value="F:metal ion binding"/>
    <property type="evidence" value="ECO:0007669"/>
    <property type="project" value="UniProtKB-KW"/>
</dbReference>
<comment type="caution">
    <text evidence="28">The sequence shown here is derived from an EMBL/GenBank/DDBJ whole genome shotgun (WGS) entry which is preliminary data.</text>
</comment>
<feature type="binding site" evidence="25">
    <location>
        <position position="318"/>
    </location>
    <ligand>
        <name>Mg(2+)</name>
        <dbReference type="ChEBI" id="CHEBI:18420"/>
        <label>2</label>
    </ligand>
</feature>
<evidence type="ECO:0000313" key="28">
    <source>
        <dbReference type="EMBL" id="MBP2079548.1"/>
    </source>
</evidence>
<dbReference type="NCBIfam" id="NF002528">
    <property type="entry name" value="PRK01966.1-4"/>
    <property type="match status" value="1"/>
</dbReference>
<keyword evidence="11 26" id="KW-0067">ATP-binding</keyword>
<dbReference type="GO" id="GO:0071555">
    <property type="term" value="P:cell wall organization"/>
    <property type="evidence" value="ECO:0007669"/>
    <property type="project" value="UniProtKB-KW"/>
</dbReference>
<feature type="domain" description="ATP-grasp" evidence="27">
    <location>
        <begin position="144"/>
        <end position="349"/>
    </location>
</feature>
<dbReference type="InterPro" id="IPR005905">
    <property type="entry name" value="D_ala_D_ala"/>
</dbReference>
<keyword evidence="7 22" id="KW-0963">Cytoplasm</keyword>
<dbReference type="PROSITE" id="PS00843">
    <property type="entry name" value="DALA_DALA_LIGASE_1"/>
    <property type="match status" value="1"/>
</dbReference>
<feature type="binding site" evidence="25">
    <location>
        <position position="303"/>
    </location>
    <ligand>
        <name>Mg(2+)</name>
        <dbReference type="ChEBI" id="CHEBI:18420"/>
        <label>1</label>
    </ligand>
</feature>
<proteinExistence type="inferred from homology"/>
<evidence type="ECO:0000256" key="4">
    <source>
        <dbReference type="ARBA" id="ARBA00004752"/>
    </source>
</evidence>
<dbReference type="Gene3D" id="3.30.1490.20">
    <property type="entry name" value="ATP-grasp fold, A domain"/>
    <property type="match status" value="1"/>
</dbReference>
<dbReference type="GO" id="GO:0009252">
    <property type="term" value="P:peptidoglycan biosynthetic process"/>
    <property type="evidence" value="ECO:0007669"/>
    <property type="project" value="UniProtKB-UniRule"/>
</dbReference>
<evidence type="ECO:0000256" key="18">
    <source>
        <dbReference type="ARBA" id="ARBA00060592"/>
    </source>
</evidence>
<name>A0A9X0YVP5_9BACI</name>
<comment type="cofactor">
    <cofactor evidence="1">
        <name>Mn(2+)</name>
        <dbReference type="ChEBI" id="CHEBI:29035"/>
    </cofactor>
</comment>
<evidence type="ECO:0000256" key="1">
    <source>
        <dbReference type="ARBA" id="ARBA00001936"/>
    </source>
</evidence>
<protein>
    <recommendedName>
        <fullName evidence="19 22">D-alanine--D-alanine ligase</fullName>
        <ecNumber evidence="6 22">6.3.2.4</ecNumber>
    </recommendedName>
    <alternativeName>
        <fullName evidence="21 22">D-Ala-D-Ala ligase</fullName>
    </alternativeName>
    <alternativeName>
        <fullName evidence="20 22">D-alanylalanine synthetase</fullName>
    </alternativeName>
</protein>
<feature type="binding site" evidence="25">
    <location>
        <position position="316"/>
    </location>
    <ligand>
        <name>Mg(2+)</name>
        <dbReference type="ChEBI" id="CHEBI:18420"/>
        <label>1</label>
    </ligand>
</feature>
<comment type="pathway">
    <text evidence="4 22">Cell wall biogenesis; peptidoglycan biosynthesis.</text>
</comment>
<evidence type="ECO:0000256" key="6">
    <source>
        <dbReference type="ARBA" id="ARBA00012216"/>
    </source>
</evidence>
<evidence type="ECO:0000256" key="25">
    <source>
        <dbReference type="PIRSR" id="PIRSR039102-3"/>
    </source>
</evidence>
<comment type="pathway">
    <text evidence="18">Glycan biosynthesis.</text>
</comment>
<keyword evidence="12 25" id="KW-0460">Magnesium</keyword>
<gene>
    <name evidence="22" type="primary">ddl</name>
    <name evidence="28" type="ORF">J2Z64_003846</name>
</gene>
<keyword evidence="10 24" id="KW-0547">Nucleotide-binding</keyword>
<evidence type="ECO:0000259" key="27">
    <source>
        <dbReference type="PROSITE" id="PS50975"/>
    </source>
</evidence>
<feature type="binding site" evidence="25">
    <location>
        <position position="316"/>
    </location>
    <ligand>
        <name>Mg(2+)</name>
        <dbReference type="ChEBI" id="CHEBI:18420"/>
        <label>2</label>
    </ligand>
</feature>
<dbReference type="HAMAP" id="MF_00047">
    <property type="entry name" value="Dala_Dala_lig"/>
    <property type="match status" value="1"/>
</dbReference>
<evidence type="ECO:0000256" key="24">
    <source>
        <dbReference type="PIRSR" id="PIRSR039102-2"/>
    </source>
</evidence>
<dbReference type="GO" id="GO:0005829">
    <property type="term" value="C:cytosol"/>
    <property type="evidence" value="ECO:0007669"/>
    <property type="project" value="TreeGrafter"/>
</dbReference>
<feature type="binding site" evidence="24">
    <location>
        <begin position="192"/>
        <end position="193"/>
    </location>
    <ligand>
        <name>ATP</name>
        <dbReference type="ChEBI" id="CHEBI:30616"/>
    </ligand>
</feature>
<dbReference type="FunFam" id="3.30.1490.20:FF:000007">
    <property type="entry name" value="D-alanine--D-alanine ligase"/>
    <property type="match status" value="1"/>
</dbReference>
<feature type="active site" evidence="23">
    <location>
        <position position="327"/>
    </location>
</feature>
<keyword evidence="14 22" id="KW-0573">Peptidoglycan synthesis</keyword>
<comment type="catalytic activity">
    <reaction evidence="17 22">
        <text>2 D-alanine + ATP = D-alanyl-D-alanine + ADP + phosphate + H(+)</text>
        <dbReference type="Rhea" id="RHEA:11224"/>
        <dbReference type="ChEBI" id="CHEBI:15378"/>
        <dbReference type="ChEBI" id="CHEBI:30616"/>
        <dbReference type="ChEBI" id="CHEBI:43474"/>
        <dbReference type="ChEBI" id="CHEBI:57416"/>
        <dbReference type="ChEBI" id="CHEBI:57822"/>
        <dbReference type="ChEBI" id="CHEBI:456216"/>
        <dbReference type="EC" id="6.3.2.4"/>
    </reaction>
</comment>
<evidence type="ECO:0000256" key="7">
    <source>
        <dbReference type="ARBA" id="ARBA00022490"/>
    </source>
</evidence>
<dbReference type="PIRSF" id="PIRSF039102">
    <property type="entry name" value="Ddl/VanB"/>
    <property type="match status" value="1"/>
</dbReference>
<dbReference type="Gene3D" id="3.30.470.20">
    <property type="entry name" value="ATP-grasp fold, B domain"/>
    <property type="match status" value="1"/>
</dbReference>
<dbReference type="GO" id="GO:0008360">
    <property type="term" value="P:regulation of cell shape"/>
    <property type="evidence" value="ECO:0007669"/>
    <property type="project" value="UniProtKB-KW"/>
</dbReference>
<comment type="subcellular location">
    <subcellularLocation>
        <location evidence="3 22">Cytoplasm</location>
    </subcellularLocation>
</comment>
<dbReference type="InterPro" id="IPR011095">
    <property type="entry name" value="Dala_Dala_lig_C"/>
</dbReference>
<comment type="similarity">
    <text evidence="5 22">Belongs to the D-alanine--D-alanine ligase family.</text>
</comment>
<dbReference type="Pfam" id="PF01820">
    <property type="entry name" value="Dala_Dala_lig_N"/>
    <property type="match status" value="1"/>
</dbReference>
<evidence type="ECO:0000256" key="26">
    <source>
        <dbReference type="PROSITE-ProRule" id="PRU00409"/>
    </source>
</evidence>
<dbReference type="PROSITE" id="PS50975">
    <property type="entry name" value="ATP_GRASP"/>
    <property type="match status" value="1"/>
</dbReference>
<evidence type="ECO:0000256" key="8">
    <source>
        <dbReference type="ARBA" id="ARBA00022598"/>
    </source>
</evidence>
<dbReference type="PROSITE" id="PS00844">
    <property type="entry name" value="DALA_DALA_LIGASE_2"/>
    <property type="match status" value="1"/>
</dbReference>
<evidence type="ECO:0000256" key="2">
    <source>
        <dbReference type="ARBA" id="ARBA00003921"/>
    </source>
</evidence>
<dbReference type="GO" id="GO:0008716">
    <property type="term" value="F:D-alanine-D-alanine ligase activity"/>
    <property type="evidence" value="ECO:0007669"/>
    <property type="project" value="UniProtKB-UniRule"/>
</dbReference>
<feature type="binding site" evidence="24">
    <location>
        <position position="140"/>
    </location>
    <ligand>
        <name>ATP</name>
        <dbReference type="ChEBI" id="CHEBI:30616"/>
    </ligand>
</feature>
<dbReference type="Gene3D" id="3.40.50.20">
    <property type="match status" value="1"/>
</dbReference>
<evidence type="ECO:0000256" key="16">
    <source>
        <dbReference type="ARBA" id="ARBA00023316"/>
    </source>
</evidence>
<evidence type="ECO:0000256" key="3">
    <source>
        <dbReference type="ARBA" id="ARBA00004496"/>
    </source>
</evidence>
<evidence type="ECO:0000256" key="10">
    <source>
        <dbReference type="ARBA" id="ARBA00022741"/>
    </source>
</evidence>
<dbReference type="InterPro" id="IPR011761">
    <property type="entry name" value="ATP-grasp"/>
</dbReference>
<evidence type="ECO:0000256" key="5">
    <source>
        <dbReference type="ARBA" id="ARBA00010871"/>
    </source>
</evidence>
<keyword evidence="13 22" id="KW-0133">Cell shape</keyword>
<reference evidence="28" key="1">
    <citation type="submission" date="2021-03" db="EMBL/GenBank/DDBJ databases">
        <title>Genomic Encyclopedia of Type Strains, Phase IV (KMG-IV): sequencing the most valuable type-strain genomes for metagenomic binning, comparative biology and taxonomic classification.</title>
        <authorList>
            <person name="Goeker M."/>
        </authorList>
    </citation>
    <scope>NUCLEOTIDE SEQUENCE</scope>
    <source>
        <strain evidence="28">DSM 107338</strain>
    </source>
</reference>
<evidence type="ECO:0000256" key="15">
    <source>
        <dbReference type="ARBA" id="ARBA00023211"/>
    </source>
</evidence>
<evidence type="ECO:0000256" key="21">
    <source>
        <dbReference type="ARBA" id="ARBA00077154"/>
    </source>
</evidence>
<dbReference type="NCBIfam" id="NF002378">
    <property type="entry name" value="PRK01372.1"/>
    <property type="match status" value="1"/>
</dbReference>
<dbReference type="EMBL" id="JAGGMB010000017">
    <property type="protein sequence ID" value="MBP2079548.1"/>
    <property type="molecule type" value="Genomic_DNA"/>
</dbReference>
<feature type="binding site" evidence="24">
    <location>
        <begin position="184"/>
        <end position="186"/>
    </location>
    <ligand>
        <name>ATP</name>
        <dbReference type="ChEBI" id="CHEBI:30616"/>
    </ligand>
</feature>
<evidence type="ECO:0000256" key="20">
    <source>
        <dbReference type="ARBA" id="ARBA00076288"/>
    </source>
</evidence>
<feature type="active site" evidence="23">
    <location>
        <position position="15"/>
    </location>
</feature>
<dbReference type="Proteomes" id="UP001138793">
    <property type="component" value="Unassembled WGS sequence"/>
</dbReference>
<feature type="binding site" evidence="24">
    <location>
        <begin position="222"/>
        <end position="229"/>
    </location>
    <ligand>
        <name>ATP</name>
        <dbReference type="ChEBI" id="CHEBI:30616"/>
    </ligand>
</feature>
<dbReference type="NCBIfam" id="TIGR01205">
    <property type="entry name" value="D_ala_D_alaTIGR"/>
    <property type="match status" value="1"/>
</dbReference>
<dbReference type="Pfam" id="PF07478">
    <property type="entry name" value="Dala_Dala_lig_C"/>
    <property type="match status" value="1"/>
</dbReference>
<dbReference type="AlphaFoldDB" id="A0A9X0YVP5"/>
<evidence type="ECO:0000256" key="12">
    <source>
        <dbReference type="ARBA" id="ARBA00022842"/>
    </source>
</evidence>
<dbReference type="SUPFAM" id="SSF56059">
    <property type="entry name" value="Glutathione synthetase ATP-binding domain-like"/>
    <property type="match status" value="1"/>
</dbReference>
<dbReference type="InterPro" id="IPR016185">
    <property type="entry name" value="PreATP-grasp_dom_sf"/>
</dbReference>
<keyword evidence="9 25" id="KW-0479">Metal-binding</keyword>
<dbReference type="FunFam" id="3.30.470.20:FF:000008">
    <property type="entry name" value="D-alanine--D-alanine ligase"/>
    <property type="match status" value="1"/>
</dbReference>
<feature type="binding site" evidence="24">
    <location>
        <begin position="315"/>
        <end position="316"/>
    </location>
    <ligand>
        <name>ATP</name>
        <dbReference type="ChEBI" id="CHEBI:30616"/>
    </ligand>
</feature>
<evidence type="ECO:0000256" key="19">
    <source>
        <dbReference type="ARBA" id="ARBA00068427"/>
    </source>
</evidence>
<evidence type="ECO:0000256" key="17">
    <source>
        <dbReference type="ARBA" id="ARBA00047614"/>
    </source>
</evidence>
<dbReference type="InterPro" id="IPR011127">
    <property type="entry name" value="Dala_Dala_lig_N"/>
</dbReference>
<evidence type="ECO:0000313" key="29">
    <source>
        <dbReference type="Proteomes" id="UP001138793"/>
    </source>
</evidence>